<protein>
    <submittedName>
        <fullName evidence="1">Uncharacterized protein</fullName>
    </submittedName>
</protein>
<evidence type="ECO:0000313" key="2">
    <source>
        <dbReference type="Proteomes" id="UP001151760"/>
    </source>
</evidence>
<name>A0ABQ4Z7H0_9ASTR</name>
<proteinExistence type="predicted"/>
<accession>A0ABQ4Z7H0</accession>
<dbReference type="EMBL" id="BQNB010011076">
    <property type="protein sequence ID" value="GJS85775.1"/>
    <property type="molecule type" value="Genomic_DNA"/>
</dbReference>
<evidence type="ECO:0000313" key="1">
    <source>
        <dbReference type="EMBL" id="GJS85775.1"/>
    </source>
</evidence>
<dbReference type="Proteomes" id="UP001151760">
    <property type="component" value="Unassembled WGS sequence"/>
</dbReference>
<comment type="caution">
    <text evidence="1">The sequence shown here is derived from an EMBL/GenBank/DDBJ whole genome shotgun (WGS) entry which is preliminary data.</text>
</comment>
<reference evidence="1" key="1">
    <citation type="journal article" date="2022" name="Int. J. Mol. Sci.">
        <title>Draft Genome of Tanacetum Coccineum: Genomic Comparison of Closely Related Tanacetum-Family Plants.</title>
        <authorList>
            <person name="Yamashiro T."/>
            <person name="Shiraishi A."/>
            <person name="Nakayama K."/>
            <person name="Satake H."/>
        </authorList>
    </citation>
    <scope>NUCLEOTIDE SEQUENCE</scope>
</reference>
<keyword evidence="2" id="KW-1185">Reference proteome</keyword>
<reference evidence="1" key="2">
    <citation type="submission" date="2022-01" db="EMBL/GenBank/DDBJ databases">
        <authorList>
            <person name="Yamashiro T."/>
            <person name="Shiraishi A."/>
            <person name="Satake H."/>
            <person name="Nakayama K."/>
        </authorList>
    </citation>
    <scope>NUCLEOTIDE SEQUENCE</scope>
</reference>
<gene>
    <name evidence="1" type="ORF">Tco_0752316</name>
</gene>
<organism evidence="1 2">
    <name type="scientific">Tanacetum coccineum</name>
    <dbReference type="NCBI Taxonomy" id="301880"/>
    <lineage>
        <taxon>Eukaryota</taxon>
        <taxon>Viridiplantae</taxon>
        <taxon>Streptophyta</taxon>
        <taxon>Embryophyta</taxon>
        <taxon>Tracheophyta</taxon>
        <taxon>Spermatophyta</taxon>
        <taxon>Magnoliopsida</taxon>
        <taxon>eudicotyledons</taxon>
        <taxon>Gunneridae</taxon>
        <taxon>Pentapetalae</taxon>
        <taxon>asterids</taxon>
        <taxon>campanulids</taxon>
        <taxon>Asterales</taxon>
        <taxon>Asteraceae</taxon>
        <taxon>Asteroideae</taxon>
        <taxon>Anthemideae</taxon>
        <taxon>Anthemidinae</taxon>
        <taxon>Tanacetum</taxon>
    </lineage>
</organism>
<sequence length="112" mass="12635">MYSVGGRFVVKRGVFQSERLAQAQIRCIFLDGYGVLVVRIVIFKISPFKLQNACLLVKFHQEKPAKSTALGAVATGTRDTSLDGGLKYFHRTRVGTKYPNYLFLVDYKVVEE</sequence>